<dbReference type="GO" id="GO:0007165">
    <property type="term" value="P:signal transduction"/>
    <property type="evidence" value="ECO:0007669"/>
    <property type="project" value="InterPro"/>
</dbReference>
<dbReference type="Pfam" id="PF25442">
    <property type="entry name" value="Ubiquitin_RHG40_C"/>
    <property type="match status" value="1"/>
</dbReference>
<feature type="compositionally biased region" description="Polar residues" evidence="2">
    <location>
        <begin position="135"/>
        <end position="149"/>
    </location>
</feature>
<dbReference type="GO" id="GO:0030833">
    <property type="term" value="P:regulation of actin filament polymerization"/>
    <property type="evidence" value="ECO:0007669"/>
    <property type="project" value="TreeGrafter"/>
</dbReference>
<gene>
    <name evidence="4" type="ORF">R5R35_008122</name>
</gene>
<dbReference type="SUPFAM" id="SSF48350">
    <property type="entry name" value="GTPase activation domain, GAP"/>
    <property type="match status" value="1"/>
</dbReference>
<feature type="compositionally biased region" description="Polar residues" evidence="2">
    <location>
        <begin position="275"/>
        <end position="289"/>
    </location>
</feature>
<feature type="region of interest" description="Disordered" evidence="2">
    <location>
        <begin position="248"/>
        <end position="337"/>
    </location>
</feature>
<dbReference type="InterPro" id="IPR000198">
    <property type="entry name" value="RhoGAP_dom"/>
</dbReference>
<keyword evidence="5" id="KW-1185">Reference proteome</keyword>
<organism evidence="4 5">
    <name type="scientific">Gryllus longicercus</name>
    <dbReference type="NCBI Taxonomy" id="2509291"/>
    <lineage>
        <taxon>Eukaryota</taxon>
        <taxon>Metazoa</taxon>
        <taxon>Ecdysozoa</taxon>
        <taxon>Arthropoda</taxon>
        <taxon>Hexapoda</taxon>
        <taxon>Insecta</taxon>
        <taxon>Pterygota</taxon>
        <taxon>Neoptera</taxon>
        <taxon>Polyneoptera</taxon>
        <taxon>Orthoptera</taxon>
        <taxon>Ensifera</taxon>
        <taxon>Gryllidea</taxon>
        <taxon>Grylloidea</taxon>
        <taxon>Gryllidae</taxon>
        <taxon>Gryllinae</taxon>
        <taxon>Gryllus</taxon>
    </lineage>
</organism>
<dbReference type="PANTHER" id="PTHR14963">
    <property type="entry name" value="RHO GTPASE ACTIVATING PROTEIN 18,19-RELATED"/>
    <property type="match status" value="1"/>
</dbReference>
<dbReference type="Gene3D" id="1.10.555.10">
    <property type="entry name" value="Rho GTPase activation protein"/>
    <property type="match status" value="1"/>
</dbReference>
<dbReference type="EMBL" id="JAZDUA010000285">
    <property type="protein sequence ID" value="KAK7862242.1"/>
    <property type="molecule type" value="Genomic_DNA"/>
</dbReference>
<feature type="compositionally biased region" description="Basic and acidic residues" evidence="2">
    <location>
        <begin position="122"/>
        <end position="134"/>
    </location>
</feature>
<dbReference type="SMART" id="SM00324">
    <property type="entry name" value="RhoGAP"/>
    <property type="match status" value="1"/>
</dbReference>
<dbReference type="GO" id="GO:0051056">
    <property type="term" value="P:regulation of small GTPase mediated signal transduction"/>
    <property type="evidence" value="ECO:0007669"/>
    <property type="project" value="TreeGrafter"/>
</dbReference>
<dbReference type="GO" id="GO:0005096">
    <property type="term" value="F:GTPase activator activity"/>
    <property type="evidence" value="ECO:0007669"/>
    <property type="project" value="UniProtKB-KW"/>
</dbReference>
<dbReference type="FunFam" id="1.10.555.10:FF:000067">
    <property type="entry name" value="Rho GTPase-activating protein conundrum"/>
    <property type="match status" value="1"/>
</dbReference>
<dbReference type="PROSITE" id="PS50238">
    <property type="entry name" value="RHOGAP"/>
    <property type="match status" value="1"/>
</dbReference>
<name>A0AAN9Z476_9ORTH</name>
<dbReference type="Proteomes" id="UP001378592">
    <property type="component" value="Unassembled WGS sequence"/>
</dbReference>
<dbReference type="InterPro" id="IPR057323">
    <property type="entry name" value="RHG40/28/18_ubiquitin"/>
</dbReference>
<dbReference type="AlphaFoldDB" id="A0AAN9Z476"/>
<feature type="compositionally biased region" description="Acidic residues" evidence="2">
    <location>
        <begin position="150"/>
        <end position="160"/>
    </location>
</feature>
<keyword evidence="1" id="KW-0343">GTPase activation</keyword>
<feature type="compositionally biased region" description="Polar residues" evidence="2">
    <location>
        <begin position="300"/>
        <end position="313"/>
    </location>
</feature>
<dbReference type="InterPro" id="IPR008936">
    <property type="entry name" value="Rho_GTPase_activation_prot"/>
</dbReference>
<dbReference type="GO" id="GO:0005737">
    <property type="term" value="C:cytoplasm"/>
    <property type="evidence" value="ECO:0007669"/>
    <property type="project" value="TreeGrafter"/>
</dbReference>
<sequence>METDVSHEYQEYLNEYFLRETNSLDQYLDEIEESSSRSCDEGEQEAEWLVEAGLPQLSEAFAEGREVADAELEPALRSLPRHQAEAVKRRVRTLNHTLRRRHHAPPPALAHAHARPPRARPRHPDIRDVFKDLENSSTGTRSRSATPDSLDSEQPGDGDIELANSSPPRLWSYPTPTISVVRNVPADRPDSHITTVKEVLRRQPSTSLPNSHAMVFRHPGAWGSHKGSLAGNSAEGIEMLYYQPIGTIHLPRPRDRGRSGSDPTDESSSHHNGHYISNNKGTLNGTNGIHSPGRSKLQKNHITVTRSHSNLYNIDQKESPSLPRVPPTKSALRRSGSHGQLGFEEICQQNTGSKFHLYPTEENNSMKTSGTLKSSVGRTWVEFLGDEDLFRLRPLLLLEVTALFDSYNITFNKRKTPKHKRKDGNVFGVPLAMLLAKDRQITNEECSIPLVFQKVLSHLEKIGVREEGILRVAGLQQKVEALYQAFEADFYRQPDRIEQLLQTVSCHDLAGLLKRLLRDLPQPLLTVEYIDLFYQCHGLPEKGGIQSRALNILVLLLPPENRHTLRALFSFLLAVIQHQSLNKMTLHNVAMIIAPSLFTPRYVHPPDKNDLNAQVSLAATCCRLTETMLKEGDKLWVVPDDLIAQIRRQKEEERYRRGHKENSKPMKKLLGKKSGIREQIMRKIDNEVDFQDGVIRVNAPQFQMPEMPIQLATNTTAGDVVLRIVDEATRRADMSNSGLKVARRYHDKSRALAELAPNGNLSCILASGYPELTLQTHFLYEIGGNIAQRQVEPNANMMAVYKENPNTQWILRCHHRNGNNTTPVN</sequence>
<feature type="domain" description="Rho-GAP" evidence="3">
    <location>
        <begin position="429"/>
        <end position="636"/>
    </location>
</feature>
<feature type="region of interest" description="Disordered" evidence="2">
    <location>
        <begin position="97"/>
        <end position="172"/>
    </location>
</feature>
<feature type="compositionally biased region" description="Basic residues" evidence="2">
    <location>
        <begin position="112"/>
        <end position="121"/>
    </location>
</feature>
<dbReference type="Pfam" id="PF00620">
    <property type="entry name" value="RhoGAP"/>
    <property type="match status" value="1"/>
</dbReference>
<dbReference type="PANTHER" id="PTHR14963:SF1">
    <property type="entry name" value="RHO GTPASE-ACTIVATING PROTEIN CONUNDRUM"/>
    <property type="match status" value="1"/>
</dbReference>
<accession>A0AAN9Z476</accession>
<reference evidence="4 5" key="1">
    <citation type="submission" date="2024-03" db="EMBL/GenBank/DDBJ databases">
        <title>The genome assembly and annotation of the cricket Gryllus longicercus Weissman &amp; Gray.</title>
        <authorList>
            <person name="Szrajer S."/>
            <person name="Gray D."/>
            <person name="Ylla G."/>
        </authorList>
    </citation>
    <scope>NUCLEOTIDE SEQUENCE [LARGE SCALE GENOMIC DNA]</scope>
    <source>
        <strain evidence="4">DAG 2021-001</strain>
        <tissue evidence="4">Whole body minus gut</tissue>
    </source>
</reference>
<evidence type="ECO:0000256" key="2">
    <source>
        <dbReference type="SAM" id="MobiDB-lite"/>
    </source>
</evidence>
<evidence type="ECO:0000256" key="1">
    <source>
        <dbReference type="ARBA" id="ARBA00022468"/>
    </source>
</evidence>
<evidence type="ECO:0000313" key="5">
    <source>
        <dbReference type="Proteomes" id="UP001378592"/>
    </source>
</evidence>
<protein>
    <recommendedName>
        <fullName evidence="3">Rho-GAP domain-containing protein</fullName>
    </recommendedName>
</protein>
<dbReference type="CDD" id="cd04391">
    <property type="entry name" value="RhoGAP_ARHGAP18"/>
    <property type="match status" value="1"/>
</dbReference>
<comment type="caution">
    <text evidence="4">The sequence shown here is derived from an EMBL/GenBank/DDBJ whole genome shotgun (WGS) entry which is preliminary data.</text>
</comment>
<proteinExistence type="predicted"/>
<evidence type="ECO:0000259" key="3">
    <source>
        <dbReference type="PROSITE" id="PS50238"/>
    </source>
</evidence>
<evidence type="ECO:0000313" key="4">
    <source>
        <dbReference type="EMBL" id="KAK7862242.1"/>
    </source>
</evidence>